<proteinExistence type="predicted"/>
<evidence type="ECO:0000259" key="2">
    <source>
        <dbReference type="Pfam" id="PF11845"/>
    </source>
</evidence>
<keyword evidence="4" id="KW-1185">Reference proteome</keyword>
<dbReference type="Pfam" id="PF11845">
    <property type="entry name" value="Tll0287-like"/>
    <property type="match status" value="1"/>
</dbReference>
<reference evidence="3" key="1">
    <citation type="submission" date="2017-08" db="EMBL/GenBank/DDBJ databases">
        <authorList>
            <person name="Imhoff J.F."/>
            <person name="Rahn T."/>
            <person name="Kuenzel S."/>
            <person name="Neulinger S.C."/>
        </authorList>
    </citation>
    <scope>NUCLEOTIDE SEQUENCE</scope>
    <source>
        <strain evidence="3">DSM 9154</strain>
    </source>
</reference>
<gene>
    <name evidence="3" type="ORF">CKO21_08865</name>
</gene>
<dbReference type="AlphaFoldDB" id="A0A934QHX6"/>
<accession>A0A934QHX6</accession>
<organism evidence="3 4">
    <name type="scientific">Rhodovibrio salinarum</name>
    <dbReference type="NCBI Taxonomy" id="1087"/>
    <lineage>
        <taxon>Bacteria</taxon>
        <taxon>Pseudomonadati</taxon>
        <taxon>Pseudomonadota</taxon>
        <taxon>Alphaproteobacteria</taxon>
        <taxon>Rhodospirillales</taxon>
        <taxon>Rhodovibrionaceae</taxon>
        <taxon>Rhodovibrio</taxon>
    </lineage>
</organism>
<comment type="caution">
    <text evidence="3">The sequence shown here is derived from an EMBL/GenBank/DDBJ whole genome shotgun (WGS) entry which is preliminary data.</text>
</comment>
<evidence type="ECO:0000313" key="4">
    <source>
        <dbReference type="Proteomes" id="UP000778970"/>
    </source>
</evidence>
<feature type="chain" id="PRO_5037300255" evidence="1">
    <location>
        <begin position="28"/>
        <end position="205"/>
    </location>
</feature>
<sequence>MKRLLTTASLALAMATLAGLPTGSARADEAPAATGDVPAAELQEARGLMKAFATRLMGELQNGIEDGGPAHAIGVCGAVAPAIAGSVSDQGGWAIGRTALKVRNPRNSPSVRERAVLMDFQQRHAAGEDFKNMESAAIIEEGNRRYLHYMKAIPTQDLCLACHGSDVAPEVQQAIHARYPADAATGFALGELRGAFTFVKPLTPN</sequence>
<dbReference type="EMBL" id="NRRE01000023">
    <property type="protein sequence ID" value="MBK1697358.1"/>
    <property type="molecule type" value="Genomic_DNA"/>
</dbReference>
<name>A0A934QHX6_9PROT</name>
<keyword evidence="1" id="KW-0732">Signal</keyword>
<evidence type="ECO:0000256" key="1">
    <source>
        <dbReference type="SAM" id="SignalP"/>
    </source>
</evidence>
<dbReference type="InterPro" id="IPR021796">
    <property type="entry name" value="Tll0287-like_dom"/>
</dbReference>
<feature type="domain" description="Tll0287-like" evidence="2">
    <location>
        <begin position="62"/>
        <end position="199"/>
    </location>
</feature>
<dbReference type="Proteomes" id="UP000778970">
    <property type="component" value="Unassembled WGS sequence"/>
</dbReference>
<feature type="signal peptide" evidence="1">
    <location>
        <begin position="1"/>
        <end position="27"/>
    </location>
</feature>
<protein>
    <submittedName>
        <fullName evidence="3">DUF3365 domain-containing protein</fullName>
    </submittedName>
</protein>
<evidence type="ECO:0000313" key="3">
    <source>
        <dbReference type="EMBL" id="MBK1697358.1"/>
    </source>
</evidence>
<reference evidence="3" key="2">
    <citation type="journal article" date="2020" name="Microorganisms">
        <title>Osmotic Adaptation and Compatible Solute Biosynthesis of Phototrophic Bacteria as Revealed from Genome Analyses.</title>
        <authorList>
            <person name="Imhoff J.F."/>
            <person name="Rahn T."/>
            <person name="Kunzel S."/>
            <person name="Keller A."/>
            <person name="Neulinger S.C."/>
        </authorList>
    </citation>
    <scope>NUCLEOTIDE SEQUENCE</scope>
    <source>
        <strain evidence="3">DSM 9154</strain>
    </source>
</reference>